<evidence type="ECO:0000256" key="1">
    <source>
        <dbReference type="ARBA" id="ARBA00004141"/>
    </source>
</evidence>
<organism evidence="9 10">
    <name type="scientific">Candidatus Alistipes intestinigallinarum</name>
    <dbReference type="NCBI Taxonomy" id="2838440"/>
    <lineage>
        <taxon>Bacteria</taxon>
        <taxon>Pseudomonadati</taxon>
        <taxon>Bacteroidota</taxon>
        <taxon>Bacteroidia</taxon>
        <taxon>Bacteroidales</taxon>
        <taxon>Rikenellaceae</taxon>
        <taxon>Alistipes</taxon>
    </lineage>
</organism>
<evidence type="ECO:0000313" key="10">
    <source>
        <dbReference type="Proteomes" id="UP000886844"/>
    </source>
</evidence>
<feature type="transmembrane region" description="Helical" evidence="8">
    <location>
        <begin position="461"/>
        <end position="485"/>
    </location>
</feature>
<accession>A0A9D2CCX6</accession>
<dbReference type="GO" id="GO:0051117">
    <property type="term" value="F:ATPase binding"/>
    <property type="evidence" value="ECO:0007669"/>
    <property type="project" value="TreeGrafter"/>
</dbReference>
<evidence type="ECO:0000256" key="3">
    <source>
        <dbReference type="ARBA" id="ARBA00022448"/>
    </source>
</evidence>
<dbReference type="GO" id="GO:0007035">
    <property type="term" value="P:vacuolar acidification"/>
    <property type="evidence" value="ECO:0007669"/>
    <property type="project" value="TreeGrafter"/>
</dbReference>
<evidence type="ECO:0000256" key="4">
    <source>
        <dbReference type="ARBA" id="ARBA00022692"/>
    </source>
</evidence>
<dbReference type="GO" id="GO:0033179">
    <property type="term" value="C:proton-transporting V-type ATPase, V0 domain"/>
    <property type="evidence" value="ECO:0007669"/>
    <property type="project" value="InterPro"/>
</dbReference>
<sequence>MSKYDFVLYAAQREDFIGKLRDLGLVDITTTGWEPSEEDRQLLLDIEGCTKAAEFLKAFRADGERCDAGAAAFASGEEAYEHYAAAQREAAAIRSEIARLEKAADELRPWGPFDVTRTERLAEQGILLHYFFTQRNTYDKQVAEWSARYSISEISRSDSTVWFVVVAAPGEEITLDAQEMKTPHMDIREAERRIAEEQSKLAALDAEFSRVAASEKLLAEYGATLKERLQGVRVAATAQQEADGTLLVMEGWAETETSEKVDALLADYPNVVWLKSDPTPEDDTPVKLKNNWFARVFELVGDMYARPKYGTLDLTPFFAPFYMLFFGICLNDAGYGAILTLLGIWMLSKNRKAGMMRQAAWFATLCGGMTVVFGGLCGSFFGISMQEWFPRVPFFDFQDRFFSIALAIGLIQIMFGMLLKVLMISSTVGFRYSLASLGWLLVIFGVSVAGGLPLLDSSWVIPFYTLSSPAFYATLCLGVVLMLFFNSPGKNPFVNFGLGLWDTYNNLTGILSDVLSYIRLFAIGLSGGILATVFNALAAGFVPEGAGIAVRLLIMIPILLIGHGINLFMSTISSFVHPMRLTFVEFYKNAGFEMSMRTFDPLRKIGADEN</sequence>
<keyword evidence="6" id="KW-0406">Ion transport</keyword>
<feature type="transmembrane region" description="Helical" evidence="8">
    <location>
        <begin position="548"/>
        <end position="569"/>
    </location>
</feature>
<dbReference type="Proteomes" id="UP000886844">
    <property type="component" value="Unassembled WGS sequence"/>
</dbReference>
<reference evidence="9" key="2">
    <citation type="submission" date="2021-04" db="EMBL/GenBank/DDBJ databases">
        <authorList>
            <person name="Gilroy R."/>
        </authorList>
    </citation>
    <scope>NUCLEOTIDE SEQUENCE</scope>
    <source>
        <strain evidence="9">5134</strain>
    </source>
</reference>
<reference evidence="9" key="1">
    <citation type="journal article" date="2021" name="PeerJ">
        <title>Extensive microbial diversity within the chicken gut microbiome revealed by metagenomics and culture.</title>
        <authorList>
            <person name="Gilroy R."/>
            <person name="Ravi A."/>
            <person name="Getino M."/>
            <person name="Pursley I."/>
            <person name="Horton D.L."/>
            <person name="Alikhan N.F."/>
            <person name="Baker D."/>
            <person name="Gharbi K."/>
            <person name="Hall N."/>
            <person name="Watson M."/>
            <person name="Adriaenssens E.M."/>
            <person name="Foster-Nyarko E."/>
            <person name="Jarju S."/>
            <person name="Secka A."/>
            <person name="Antonio M."/>
            <person name="Oren A."/>
            <person name="Chaudhuri R.R."/>
            <person name="La Ragione R."/>
            <person name="Hildebrand F."/>
            <person name="Pallen M.J."/>
        </authorList>
    </citation>
    <scope>NUCLEOTIDE SEQUENCE</scope>
    <source>
        <strain evidence="9">5134</strain>
    </source>
</reference>
<comment type="similarity">
    <text evidence="2">Belongs to the V-ATPase 116 kDa subunit family.</text>
</comment>
<gene>
    <name evidence="9" type="ORF">H9828_06435</name>
</gene>
<dbReference type="PANTHER" id="PTHR11629">
    <property type="entry name" value="VACUOLAR PROTON ATPASES"/>
    <property type="match status" value="1"/>
</dbReference>
<evidence type="ECO:0000256" key="7">
    <source>
        <dbReference type="ARBA" id="ARBA00023136"/>
    </source>
</evidence>
<feature type="transmembrane region" description="Helical" evidence="8">
    <location>
        <begin position="359"/>
        <end position="381"/>
    </location>
</feature>
<comment type="caution">
    <text evidence="9">The sequence shown here is derived from an EMBL/GenBank/DDBJ whole genome shotgun (WGS) entry which is preliminary data.</text>
</comment>
<dbReference type="InterPro" id="IPR002490">
    <property type="entry name" value="V-ATPase_116kDa_su"/>
</dbReference>
<feature type="transmembrane region" description="Helical" evidence="8">
    <location>
        <begin position="321"/>
        <end position="347"/>
    </location>
</feature>
<keyword evidence="3" id="KW-0813">Transport</keyword>
<evidence type="ECO:0000256" key="8">
    <source>
        <dbReference type="SAM" id="Phobius"/>
    </source>
</evidence>
<feature type="transmembrane region" description="Helical" evidence="8">
    <location>
        <begin position="520"/>
        <end position="542"/>
    </location>
</feature>
<protein>
    <submittedName>
        <fullName evidence="9">V-type ATP synthase subunit I</fullName>
    </submittedName>
</protein>
<dbReference type="AlphaFoldDB" id="A0A9D2CCX6"/>
<dbReference type="GO" id="GO:0016471">
    <property type="term" value="C:vacuolar proton-transporting V-type ATPase complex"/>
    <property type="evidence" value="ECO:0007669"/>
    <property type="project" value="TreeGrafter"/>
</dbReference>
<keyword evidence="7 8" id="KW-0472">Membrane</keyword>
<dbReference type="GO" id="GO:0046961">
    <property type="term" value="F:proton-transporting ATPase activity, rotational mechanism"/>
    <property type="evidence" value="ECO:0007669"/>
    <property type="project" value="InterPro"/>
</dbReference>
<dbReference type="PANTHER" id="PTHR11629:SF63">
    <property type="entry name" value="V-TYPE PROTON ATPASE SUBUNIT A"/>
    <property type="match status" value="1"/>
</dbReference>
<evidence type="ECO:0000256" key="6">
    <source>
        <dbReference type="ARBA" id="ARBA00023065"/>
    </source>
</evidence>
<proteinExistence type="inferred from homology"/>
<keyword evidence="4 8" id="KW-0812">Transmembrane</keyword>
<feature type="transmembrane region" description="Helical" evidence="8">
    <location>
        <begin position="401"/>
        <end position="422"/>
    </location>
</feature>
<evidence type="ECO:0000313" key="9">
    <source>
        <dbReference type="EMBL" id="HIY69035.1"/>
    </source>
</evidence>
<name>A0A9D2CCX6_9BACT</name>
<dbReference type="EMBL" id="DXDA01000055">
    <property type="protein sequence ID" value="HIY69035.1"/>
    <property type="molecule type" value="Genomic_DNA"/>
</dbReference>
<evidence type="ECO:0000256" key="5">
    <source>
        <dbReference type="ARBA" id="ARBA00022989"/>
    </source>
</evidence>
<dbReference type="Pfam" id="PF01496">
    <property type="entry name" value="V_ATPase_I"/>
    <property type="match status" value="1"/>
</dbReference>
<comment type="subcellular location">
    <subcellularLocation>
        <location evidence="1">Membrane</location>
        <topology evidence="1">Multi-pass membrane protein</topology>
    </subcellularLocation>
</comment>
<evidence type="ECO:0000256" key="2">
    <source>
        <dbReference type="ARBA" id="ARBA00009904"/>
    </source>
</evidence>
<feature type="transmembrane region" description="Helical" evidence="8">
    <location>
        <begin position="434"/>
        <end position="455"/>
    </location>
</feature>
<keyword evidence="5 8" id="KW-1133">Transmembrane helix</keyword>